<reference evidence="3 4" key="1">
    <citation type="journal article" date="2025" name="Anaerobe">
        <title>Description of Anaerococcus kampingiae sp. nov., Anaerococcus groningensis sp. nov., Anaerococcus martiniensis sp. nov., and Anaerococcus cruorum sp. nov., isolated from human clinical specimens.</title>
        <authorList>
            <person name="Boiten K.E."/>
            <person name="Meijer J."/>
            <person name="van Wezel E.M."/>
            <person name="Veloo A.C.M."/>
        </authorList>
    </citation>
    <scope>NUCLEOTIDE SEQUENCE [LARGE SCALE GENOMIC DNA]</scope>
    <source>
        <strain evidence="3 4">ENR0831</strain>
    </source>
</reference>
<feature type="chain" id="PRO_5046481846" description="SCP domain-containing protein" evidence="2">
    <location>
        <begin position="22"/>
        <end position="531"/>
    </location>
</feature>
<feature type="coiled-coil region" evidence="1">
    <location>
        <begin position="77"/>
        <end position="140"/>
    </location>
</feature>
<keyword evidence="1" id="KW-0175">Coiled coil</keyword>
<sequence length="531" mass="57364">MKKQFKALTLALALLTTTACGTNEAKEAKIAEETRVGRTEAVQSSEKKVANVDAPKAGAVKVEEKDNRNYLIPQTVALEEKEEMTEESNEVEEAEEVAEEITAVATEQTPVIVDETVQAIEKVRQELPEVNKEVEAINEVEFEEEAEVATNETFDLADIDETSETSFPNAVEQTVAAATVEEFDLTDIETASEISESQSLPNTVDEEVVAAVEAPVAEDLVEADQVSGGLTVSSPSIEEIRSYWMNYQTSASDTKAFLGLKLINPDSTEVFTSAPNTNLNSLNVGSLSQAAQEDALHIANTARFAAGITNQLTIGNDQAKFAQAASMINRLNLQVNHFPSLPAGMKADSAEYANGTIGAANSNLASGFNILDSVVEYLRDDLGEQNQTEVGHRRWVLNPQASLVGFGQADEFSAMFVNNDDYAGENANTVYAYPGQTAISEFHSEGSSLSLMFGENFELANAEVEVTDLATGQVNTESHVDESFKGSVKAITFGYGMNYAPGTKLQVKVTGVTKDGQEYPVEYTINYMSLN</sequence>
<dbReference type="PROSITE" id="PS51257">
    <property type="entry name" value="PROKAR_LIPOPROTEIN"/>
    <property type="match status" value="1"/>
</dbReference>
<gene>
    <name evidence="3" type="ORF">ACCQ41_06450</name>
</gene>
<dbReference type="Proteomes" id="UP001637996">
    <property type="component" value="Unassembled WGS sequence"/>
</dbReference>
<evidence type="ECO:0000313" key="4">
    <source>
        <dbReference type="Proteomes" id="UP001637996"/>
    </source>
</evidence>
<feature type="signal peptide" evidence="2">
    <location>
        <begin position="1"/>
        <end position="21"/>
    </location>
</feature>
<evidence type="ECO:0000256" key="1">
    <source>
        <dbReference type="SAM" id="Coils"/>
    </source>
</evidence>
<comment type="caution">
    <text evidence="3">The sequence shown here is derived from an EMBL/GenBank/DDBJ whole genome shotgun (WGS) entry which is preliminary data.</text>
</comment>
<dbReference type="EMBL" id="JBGMEI010000009">
    <property type="protein sequence ID" value="MFO3665881.1"/>
    <property type="molecule type" value="Genomic_DNA"/>
</dbReference>
<proteinExistence type="predicted"/>
<evidence type="ECO:0000256" key="2">
    <source>
        <dbReference type="SAM" id="SignalP"/>
    </source>
</evidence>
<organism evidence="3 4">
    <name type="scientific">Anaerococcus martiniensis</name>
    <dbReference type="NCBI Taxonomy" id="3115615"/>
    <lineage>
        <taxon>Bacteria</taxon>
        <taxon>Bacillati</taxon>
        <taxon>Bacillota</taxon>
        <taxon>Tissierellia</taxon>
        <taxon>Tissierellales</taxon>
        <taxon>Peptoniphilaceae</taxon>
        <taxon>Anaerococcus</taxon>
    </lineage>
</organism>
<name>A0ABW9MAS5_9FIRM</name>
<keyword evidence="2" id="KW-0732">Signal</keyword>
<evidence type="ECO:0000313" key="3">
    <source>
        <dbReference type="EMBL" id="MFO3665881.1"/>
    </source>
</evidence>
<accession>A0ABW9MAS5</accession>
<dbReference type="RefSeq" id="WP_410031556.1">
    <property type="nucleotide sequence ID" value="NZ_JBGMEI010000009.1"/>
</dbReference>
<protein>
    <recommendedName>
        <fullName evidence="5">SCP domain-containing protein</fullName>
    </recommendedName>
</protein>
<keyword evidence="4" id="KW-1185">Reference proteome</keyword>
<evidence type="ECO:0008006" key="5">
    <source>
        <dbReference type="Google" id="ProtNLM"/>
    </source>
</evidence>